<accession>A0A9P0VXP7</accession>
<dbReference type="PANTHER" id="PTHR12616">
    <property type="entry name" value="VACUOLAR PROTEIN SORTING VPS41"/>
    <property type="match status" value="1"/>
</dbReference>
<dbReference type="OrthoDB" id="289913at2759"/>
<comment type="similarity">
    <text evidence="1">Belongs to the VPS8 family.</text>
</comment>
<dbReference type="PROSITE" id="PS00678">
    <property type="entry name" value="WD_REPEATS_1"/>
    <property type="match status" value="1"/>
</dbReference>
<proteinExistence type="inferred from homology"/>
<evidence type="ECO:0000256" key="3">
    <source>
        <dbReference type="ARBA" id="ARBA00022737"/>
    </source>
</evidence>
<keyword evidence="2 4" id="KW-0853">WD repeat</keyword>
<dbReference type="GO" id="GO:0030897">
    <property type="term" value="C:HOPS complex"/>
    <property type="evidence" value="ECO:0007669"/>
    <property type="project" value="TreeGrafter"/>
</dbReference>
<dbReference type="SUPFAM" id="SSF50978">
    <property type="entry name" value="WD40 repeat-like"/>
    <property type="match status" value="1"/>
</dbReference>
<dbReference type="SMART" id="SM00320">
    <property type="entry name" value="WD40"/>
    <property type="match status" value="3"/>
</dbReference>
<evidence type="ECO:0000256" key="4">
    <source>
        <dbReference type="PROSITE-ProRule" id="PRU00221"/>
    </source>
</evidence>
<dbReference type="EMBL" id="CAKXYY010000008">
    <property type="protein sequence ID" value="CAH2352749.1"/>
    <property type="molecule type" value="Genomic_DNA"/>
</dbReference>
<dbReference type="InterPro" id="IPR025941">
    <property type="entry name" value="Vps8_central_dom"/>
</dbReference>
<dbReference type="Pfam" id="PF23413">
    <property type="entry name" value="zf_RING_Vps8_fungal"/>
    <property type="match status" value="1"/>
</dbReference>
<name>A0A9P0VXP7_9ASCO</name>
<dbReference type="GO" id="GO:0034058">
    <property type="term" value="P:endosomal vesicle fusion"/>
    <property type="evidence" value="ECO:0007669"/>
    <property type="project" value="TreeGrafter"/>
</dbReference>
<dbReference type="InterPro" id="IPR001680">
    <property type="entry name" value="WD40_rpt"/>
</dbReference>
<evidence type="ECO:0000313" key="7">
    <source>
        <dbReference type="Proteomes" id="UP000837801"/>
    </source>
</evidence>
<dbReference type="InterPro" id="IPR015943">
    <property type="entry name" value="WD40/YVTN_repeat-like_dom_sf"/>
</dbReference>
<evidence type="ECO:0000259" key="5">
    <source>
        <dbReference type="Pfam" id="PF12816"/>
    </source>
</evidence>
<dbReference type="Proteomes" id="UP000837801">
    <property type="component" value="Unassembled WGS sequence"/>
</dbReference>
<dbReference type="InterPro" id="IPR019775">
    <property type="entry name" value="WD40_repeat_CS"/>
</dbReference>
<evidence type="ECO:0000256" key="2">
    <source>
        <dbReference type="ARBA" id="ARBA00022574"/>
    </source>
</evidence>
<dbReference type="PROSITE" id="PS50082">
    <property type="entry name" value="WD_REPEATS_2"/>
    <property type="match status" value="1"/>
</dbReference>
<gene>
    <name evidence="6" type="ORF">CLIB1423_08S00232</name>
</gene>
<organism evidence="6 7">
    <name type="scientific">[Candida] railenensis</name>
    <dbReference type="NCBI Taxonomy" id="45579"/>
    <lineage>
        <taxon>Eukaryota</taxon>
        <taxon>Fungi</taxon>
        <taxon>Dikarya</taxon>
        <taxon>Ascomycota</taxon>
        <taxon>Saccharomycotina</taxon>
        <taxon>Pichiomycetes</taxon>
        <taxon>Debaryomycetaceae</taxon>
        <taxon>Kurtzmaniella</taxon>
    </lineage>
</organism>
<dbReference type="GO" id="GO:0006623">
    <property type="term" value="P:protein targeting to vacuole"/>
    <property type="evidence" value="ECO:0007669"/>
    <property type="project" value="InterPro"/>
</dbReference>
<dbReference type="Pfam" id="PF23410">
    <property type="entry name" value="Beta-prop_VPS8"/>
    <property type="match status" value="1"/>
</dbReference>
<sequence length="1359" mass="153125">MTEIDKVSLSLSPTISVNSTAGSSTKGTNSKRKLRFDDRSQTRISLALQQNGALESTAKTRQHSPYSTSTLFDSHYNIFTDKTKKTVKWSRIGNLSNLLSSTDFLSKFGSPILLEISSLYMAIATENGYIIGFNYHQSIEFILTNSTNGNDKHEGGDEGIITCMSFSSDSTNLAAGHSNGRIVIWNVSNSSPIVSANSSSPSSYQRPANIIPSITKDEEILFSKEGHLENSTINHIGFVNDHHSQLYSSDMSGIVCYHLGIKQVLKKHFVSKRILGKDNKNLAIKACAILPMGSAESITDQLGVLAVMTNKVLLIVSILSLNNPHSTKIITHYSVNTTKQKDTASAEILEGSLSWYPCMKSTKSSAVENPKLAYASDDTLTILEIENDLMPSNFLKVISELKDKDKAIPNLSTRKTVKWKNENPILRLKWISSKILCVFENDIVKTLCYDSKKGKLTLVGEDATINIINNSAIQVFQDKLMILGNTSQSQCDVILGSHINWADTLMNFLAKNEHLKALITAAQLYTSSYENNLQRDSYFTSVGLPINGEERKALVKPYLVDIMKNSIQFVYRNNNNQGDEGNENTGDSTIKEYLKVYFDIISDLSSSDTEILESIFEAVNDSTKYFESLEIYLLNGSISSLSPVVLKELVLYYVNSRAGDVLTEILCVLNIQSLDIDLTIQLCRQYHLNDALVYIWNYLLQDYETPLLEFLEAIKSGNEQVDTPGSSASDIFTYMSYILTGRQFPTDRFIDSMMEVTARESITKHLFNAYDDEGSIFPNLTLLLKTNSFEMLSTLNEFFEDTSLNDDDGKLLNRQYIVEALLDIYEAYEAEFSDTDRCQLSIFIARNYPKYQQFIRLSESTLESIMNNLCSNTNDDIVADCELALQSLIGEHDPEFDLLLIEKLKAAKFYDVLIGIFRAQGKYSKLLETWIQKSVGDGESKGDESLSKILSDCFKGTKNSAIERLELNNIIKSKFNVLLHIDSIGLAKELEKNHRALHLLILDEVEEELVTKYVECIISMVRVQDVDIELIYKYLEILLSEDNNSTTASNFTKHNVSSILKWSENLEQIFKRYNSVENLTILKMQEKKFETALDLILEHSEHISGSKDKNEVEKCLNLAIEICEKYDNEVDNQSNEEMENPYDGELYLNERMWLKLINYCIAAISERNGNGPIYNQILQASFKQISSSSASRKGNRRERSLLAIFNKFLEMNGNETATGEGGKRTIAANLLTIRDILQEVFISFSYENEMLRICLQSLHAGINKSMKIIRSIRLSGYSVVGKSCSSCGKVLWGDRGQISEDHWLAWEDLQHEVLHVNYQKKINNDKYTHCGLIFFSCGHGYHKTCWEGIGSGSCPICSD</sequence>
<feature type="domain" description="Vacuolar protein sorting-associated protein 8 central" evidence="5">
    <location>
        <begin position="625"/>
        <end position="799"/>
    </location>
</feature>
<dbReference type="InterPro" id="IPR045111">
    <property type="entry name" value="Vps41/Vps8"/>
</dbReference>
<dbReference type="InterPro" id="IPR036322">
    <property type="entry name" value="WD40_repeat_dom_sf"/>
</dbReference>
<keyword evidence="3" id="KW-0677">Repeat</keyword>
<dbReference type="Gene3D" id="2.130.10.10">
    <property type="entry name" value="YVTN repeat-like/Quinoprotein amine dehydrogenase"/>
    <property type="match status" value="1"/>
</dbReference>
<keyword evidence="7" id="KW-1185">Reference proteome</keyword>
<reference evidence="6" key="1">
    <citation type="submission" date="2022-03" db="EMBL/GenBank/DDBJ databases">
        <authorList>
            <person name="Legras J.-L."/>
            <person name="Devillers H."/>
            <person name="Grondin C."/>
        </authorList>
    </citation>
    <scope>NUCLEOTIDE SEQUENCE</scope>
    <source>
        <strain evidence="6">CLIB 1423</strain>
    </source>
</reference>
<dbReference type="Pfam" id="PF12816">
    <property type="entry name" value="TPR_Vps8"/>
    <property type="match status" value="1"/>
</dbReference>
<evidence type="ECO:0000313" key="6">
    <source>
        <dbReference type="EMBL" id="CAH2352749.1"/>
    </source>
</evidence>
<evidence type="ECO:0000256" key="1">
    <source>
        <dbReference type="ARBA" id="ARBA00009422"/>
    </source>
</evidence>
<protein>
    <submittedName>
        <fullName evidence="6">Vacuolar protein sorting-associated protein 8</fullName>
    </submittedName>
</protein>
<feature type="repeat" description="WD" evidence="4">
    <location>
        <begin position="154"/>
        <end position="195"/>
    </location>
</feature>
<dbReference type="PANTHER" id="PTHR12616:SF8">
    <property type="entry name" value="VACUOLAR PROTEIN SORTING-ASSOCIATED PROTEIN 8 HOMOLOG"/>
    <property type="match status" value="1"/>
</dbReference>
<comment type="caution">
    <text evidence="6">The sequence shown here is derived from an EMBL/GenBank/DDBJ whole genome shotgun (WGS) entry which is preliminary data.</text>
</comment>
<dbReference type="GO" id="GO:0005770">
    <property type="term" value="C:late endosome"/>
    <property type="evidence" value="ECO:0007669"/>
    <property type="project" value="TreeGrafter"/>
</dbReference>